<accession>A0ACC1WQR0</accession>
<sequence length="252" mass="28650">MASGSISYLAVPMFTGENYQIWVVKMKSYLKSIGLWDAVETGRDPPPLRANPTIAQMKQYEEELLKKDKALTVLHSALADHVFTGIMALETAKEVWDQLKEQNEGSDRVKAVRLLTLKREFENLKMKEAETIKVYSSKVMELVNQMRLLGEVIEQHKIVEKMLISLPEKFEAKVSAIEESHDLKKLTVVELISKLQVQEQRTSVRSESQTEGAFQAKHSSRSFSSKDDKRVFGDKSHRGKVVEAEQRELGKG</sequence>
<evidence type="ECO:0000313" key="2">
    <source>
        <dbReference type="Proteomes" id="UP001164539"/>
    </source>
</evidence>
<reference evidence="1 2" key="1">
    <citation type="journal article" date="2023" name="Science">
        <title>Complex scaffold remodeling in plant triterpene biosynthesis.</title>
        <authorList>
            <person name="De La Pena R."/>
            <person name="Hodgson H."/>
            <person name="Liu J.C."/>
            <person name="Stephenson M.J."/>
            <person name="Martin A.C."/>
            <person name="Owen C."/>
            <person name="Harkess A."/>
            <person name="Leebens-Mack J."/>
            <person name="Jimenez L.E."/>
            <person name="Osbourn A."/>
            <person name="Sattely E.S."/>
        </authorList>
    </citation>
    <scope>NUCLEOTIDE SEQUENCE [LARGE SCALE GENOMIC DNA]</scope>
    <source>
        <strain evidence="2">cv. JPN11</strain>
        <tissue evidence="1">Leaf</tissue>
    </source>
</reference>
<protein>
    <submittedName>
        <fullName evidence="1">Retrovirus-related Pol polyprotein from transposon TNT 1-94</fullName>
    </submittedName>
</protein>
<evidence type="ECO:0000313" key="1">
    <source>
        <dbReference type="EMBL" id="KAJ4701312.1"/>
    </source>
</evidence>
<organism evidence="1 2">
    <name type="scientific">Melia azedarach</name>
    <name type="common">Chinaberry tree</name>
    <dbReference type="NCBI Taxonomy" id="155640"/>
    <lineage>
        <taxon>Eukaryota</taxon>
        <taxon>Viridiplantae</taxon>
        <taxon>Streptophyta</taxon>
        <taxon>Embryophyta</taxon>
        <taxon>Tracheophyta</taxon>
        <taxon>Spermatophyta</taxon>
        <taxon>Magnoliopsida</taxon>
        <taxon>eudicotyledons</taxon>
        <taxon>Gunneridae</taxon>
        <taxon>Pentapetalae</taxon>
        <taxon>rosids</taxon>
        <taxon>malvids</taxon>
        <taxon>Sapindales</taxon>
        <taxon>Meliaceae</taxon>
        <taxon>Melia</taxon>
    </lineage>
</organism>
<feature type="non-terminal residue" evidence="1">
    <location>
        <position position="252"/>
    </location>
</feature>
<dbReference type="Proteomes" id="UP001164539">
    <property type="component" value="Chromosome 14"/>
</dbReference>
<keyword evidence="2" id="KW-1185">Reference proteome</keyword>
<dbReference type="EMBL" id="CM051407">
    <property type="protein sequence ID" value="KAJ4701312.1"/>
    <property type="molecule type" value="Genomic_DNA"/>
</dbReference>
<name>A0ACC1WQR0_MELAZ</name>
<gene>
    <name evidence="1" type="ORF">OWV82_024574</name>
</gene>
<comment type="caution">
    <text evidence="1">The sequence shown here is derived from an EMBL/GenBank/DDBJ whole genome shotgun (WGS) entry which is preliminary data.</text>
</comment>
<proteinExistence type="predicted"/>